<evidence type="ECO:0000256" key="1">
    <source>
        <dbReference type="ARBA" id="ARBA00004651"/>
    </source>
</evidence>
<keyword evidence="10" id="KW-1185">Reference proteome</keyword>
<organism evidence="9 10">
    <name type="scientific">Chaetoceros tenuissimus</name>
    <dbReference type="NCBI Taxonomy" id="426638"/>
    <lineage>
        <taxon>Eukaryota</taxon>
        <taxon>Sar</taxon>
        <taxon>Stramenopiles</taxon>
        <taxon>Ochrophyta</taxon>
        <taxon>Bacillariophyta</taxon>
        <taxon>Coscinodiscophyceae</taxon>
        <taxon>Chaetocerotophycidae</taxon>
        <taxon>Chaetocerotales</taxon>
        <taxon>Chaetocerotaceae</taxon>
        <taxon>Chaetoceros</taxon>
    </lineage>
</organism>
<dbReference type="EMBL" id="BLLK01000069">
    <property type="protein sequence ID" value="GFH59956.1"/>
    <property type="molecule type" value="Genomic_DNA"/>
</dbReference>
<feature type="transmembrane region" description="Helical" evidence="6">
    <location>
        <begin position="258"/>
        <end position="275"/>
    </location>
</feature>
<dbReference type="AlphaFoldDB" id="A0AAD3HE47"/>
<feature type="transmembrane region" description="Helical" evidence="6">
    <location>
        <begin position="355"/>
        <end position="377"/>
    </location>
</feature>
<evidence type="ECO:0000313" key="10">
    <source>
        <dbReference type="Proteomes" id="UP001054902"/>
    </source>
</evidence>
<keyword evidence="7" id="KW-0732">Signal</keyword>
<gene>
    <name evidence="9" type="ORF">CTEN210_16432</name>
</gene>
<dbReference type="InterPro" id="IPR051258">
    <property type="entry name" value="Diverse_Substrate_Transporter"/>
</dbReference>
<accession>A0AAD3HE47</accession>
<sequence length="446" mass="48803">MKLLFATTLIQTLTTIKCFAPASIRKPRTALNAVFSKDEKQFQHSSALNYIGKELDESVELPEVDIDLLNQQQDLEEFIHSQTFIEVLNDTHQLEQVLNDTHQLEQHGTQFIAEPIEESHFSTVWQARILLLVAAALYGTNFTFVKVLNEQMPVEASTFLRFSLAAVATLPWLWSKQASQSGEECSVDILDVSKESCNYGALIGGLEVGAWNAFGYMFQAIGLQTTPASTSSFICSLAVVTVPILDFLTGKKILKNEIIGALFAVVGVALLELEGLSDGLPLNQGDIFSLVQPLAFGLGFWRMEHYLRKYPSDAMKLTAAQLFTIALSSLGVFLFTSHGTLPEMGQIQEWMSNPVIVKSLLWTGLITTALTVAMETIALKTLSAAETTMLFSTEPIFGGLCASYVLGEKFGLGGFIGSALVLGGCLYSNLGKEDEKMKKVDLSSIN</sequence>
<dbReference type="InterPro" id="IPR000620">
    <property type="entry name" value="EamA_dom"/>
</dbReference>
<reference evidence="9 10" key="1">
    <citation type="journal article" date="2021" name="Sci. Rep.">
        <title>The genome of the diatom Chaetoceros tenuissimus carries an ancient integrated fragment of an extant virus.</title>
        <authorList>
            <person name="Hongo Y."/>
            <person name="Kimura K."/>
            <person name="Takaki Y."/>
            <person name="Yoshida Y."/>
            <person name="Baba S."/>
            <person name="Kobayashi G."/>
            <person name="Nagasaki K."/>
            <person name="Hano T."/>
            <person name="Tomaru Y."/>
        </authorList>
    </citation>
    <scope>NUCLEOTIDE SEQUENCE [LARGE SCALE GENOMIC DNA]</scope>
    <source>
        <strain evidence="9 10">NIES-3715</strain>
    </source>
</reference>
<feature type="signal peptide" evidence="7">
    <location>
        <begin position="1"/>
        <end position="18"/>
    </location>
</feature>
<dbReference type="PANTHER" id="PTHR42920:SF5">
    <property type="entry name" value="EAMA DOMAIN-CONTAINING PROTEIN"/>
    <property type="match status" value="1"/>
</dbReference>
<keyword evidence="4 6" id="KW-1133">Transmembrane helix</keyword>
<evidence type="ECO:0000313" key="9">
    <source>
        <dbReference type="EMBL" id="GFH59956.1"/>
    </source>
</evidence>
<protein>
    <recommendedName>
        <fullName evidence="8">EamA domain-containing protein</fullName>
    </recommendedName>
</protein>
<dbReference type="PANTHER" id="PTHR42920">
    <property type="entry name" value="OS03G0707200 PROTEIN-RELATED"/>
    <property type="match status" value="1"/>
</dbReference>
<dbReference type="InterPro" id="IPR037185">
    <property type="entry name" value="EmrE-like"/>
</dbReference>
<keyword evidence="5 6" id="KW-0472">Membrane</keyword>
<evidence type="ECO:0000256" key="6">
    <source>
        <dbReference type="SAM" id="Phobius"/>
    </source>
</evidence>
<evidence type="ECO:0000256" key="5">
    <source>
        <dbReference type="ARBA" id="ARBA00023136"/>
    </source>
</evidence>
<proteinExistence type="predicted"/>
<keyword evidence="2" id="KW-1003">Cell membrane</keyword>
<dbReference type="SUPFAM" id="SSF103481">
    <property type="entry name" value="Multidrug resistance efflux transporter EmrE"/>
    <property type="match status" value="2"/>
</dbReference>
<feature type="domain" description="EamA" evidence="8">
    <location>
        <begin position="129"/>
        <end position="271"/>
    </location>
</feature>
<feature type="chain" id="PRO_5042225684" description="EamA domain-containing protein" evidence="7">
    <location>
        <begin position="19"/>
        <end position="446"/>
    </location>
</feature>
<comment type="caution">
    <text evidence="9">The sequence shown here is derived from an EMBL/GenBank/DDBJ whole genome shotgun (WGS) entry which is preliminary data.</text>
</comment>
<comment type="subcellular location">
    <subcellularLocation>
        <location evidence="1">Cell membrane</location>
        <topology evidence="1">Multi-pass membrane protein</topology>
    </subcellularLocation>
</comment>
<evidence type="ECO:0000256" key="3">
    <source>
        <dbReference type="ARBA" id="ARBA00022692"/>
    </source>
</evidence>
<evidence type="ECO:0000256" key="4">
    <source>
        <dbReference type="ARBA" id="ARBA00022989"/>
    </source>
</evidence>
<feature type="transmembrane region" description="Helical" evidence="6">
    <location>
        <begin position="231"/>
        <end position="249"/>
    </location>
</feature>
<evidence type="ECO:0000256" key="2">
    <source>
        <dbReference type="ARBA" id="ARBA00022475"/>
    </source>
</evidence>
<dbReference type="Proteomes" id="UP001054902">
    <property type="component" value="Unassembled WGS sequence"/>
</dbReference>
<evidence type="ECO:0000259" key="8">
    <source>
        <dbReference type="Pfam" id="PF00892"/>
    </source>
</evidence>
<evidence type="ECO:0000256" key="7">
    <source>
        <dbReference type="SAM" id="SignalP"/>
    </source>
</evidence>
<name>A0AAD3HE47_9STRA</name>
<feature type="transmembrane region" description="Helical" evidence="6">
    <location>
        <begin position="315"/>
        <end position="335"/>
    </location>
</feature>
<feature type="transmembrane region" description="Helical" evidence="6">
    <location>
        <begin position="412"/>
        <end position="430"/>
    </location>
</feature>
<keyword evidence="3 6" id="KW-0812">Transmembrane</keyword>
<feature type="domain" description="EamA" evidence="8">
    <location>
        <begin position="285"/>
        <end position="428"/>
    </location>
</feature>
<dbReference type="GO" id="GO:0005886">
    <property type="term" value="C:plasma membrane"/>
    <property type="evidence" value="ECO:0007669"/>
    <property type="project" value="UniProtKB-SubCell"/>
</dbReference>
<dbReference type="Pfam" id="PF00892">
    <property type="entry name" value="EamA"/>
    <property type="match status" value="2"/>
</dbReference>